<name>A0AAD4CE27_ASPNN</name>
<dbReference type="InterPro" id="IPR029063">
    <property type="entry name" value="SAM-dependent_MTases_sf"/>
</dbReference>
<dbReference type="EMBL" id="VCAU01000132">
    <property type="protein sequence ID" value="KAF9884148.1"/>
    <property type="molecule type" value="Genomic_DNA"/>
</dbReference>
<dbReference type="Pfam" id="PF13649">
    <property type="entry name" value="Methyltransf_25"/>
    <property type="match status" value="1"/>
</dbReference>
<dbReference type="Gene3D" id="3.40.50.150">
    <property type="entry name" value="Vaccinia Virus protein VP39"/>
    <property type="match status" value="1"/>
</dbReference>
<gene>
    <name evidence="3" type="ORF">FE257_002269</name>
</gene>
<feature type="domain" description="Methyltransferase" evidence="2">
    <location>
        <begin position="75"/>
        <end position="177"/>
    </location>
</feature>
<reference evidence="3" key="2">
    <citation type="submission" date="2020-02" db="EMBL/GenBank/DDBJ databases">
        <authorList>
            <person name="Gilchrist C.L.M."/>
            <person name="Chooi Y.-H."/>
        </authorList>
    </citation>
    <scope>NUCLEOTIDE SEQUENCE</scope>
    <source>
        <strain evidence="3">MST-FP2251</strain>
    </source>
</reference>
<keyword evidence="4" id="KW-1185">Reference proteome</keyword>
<evidence type="ECO:0000259" key="2">
    <source>
        <dbReference type="Pfam" id="PF13649"/>
    </source>
</evidence>
<dbReference type="PANTHER" id="PTHR43861">
    <property type="entry name" value="TRANS-ACONITATE 2-METHYLTRANSFERASE-RELATED"/>
    <property type="match status" value="1"/>
</dbReference>
<reference evidence="3" key="1">
    <citation type="journal article" date="2019" name="Beilstein J. Org. Chem.">
        <title>Nanangenines: drimane sesquiterpenoids as the dominant metabolite cohort of a novel Australian fungus, Aspergillus nanangensis.</title>
        <authorList>
            <person name="Lacey H.J."/>
            <person name="Gilchrist C.L.M."/>
            <person name="Crombie A."/>
            <person name="Kalaitzis J.A."/>
            <person name="Vuong D."/>
            <person name="Rutledge P.J."/>
            <person name="Turner P."/>
            <person name="Pitt J.I."/>
            <person name="Lacey E."/>
            <person name="Chooi Y.H."/>
            <person name="Piggott A.M."/>
        </authorList>
    </citation>
    <scope>NUCLEOTIDE SEQUENCE</scope>
    <source>
        <strain evidence="3">MST-FP2251</strain>
    </source>
</reference>
<dbReference type="SUPFAM" id="SSF53335">
    <property type="entry name" value="S-adenosyl-L-methionine-dependent methyltransferases"/>
    <property type="match status" value="1"/>
</dbReference>
<evidence type="ECO:0000313" key="3">
    <source>
        <dbReference type="EMBL" id="KAF9884148.1"/>
    </source>
</evidence>
<protein>
    <recommendedName>
        <fullName evidence="2">Methyltransferase domain-containing protein</fullName>
    </recommendedName>
</protein>
<proteinExistence type="predicted"/>
<sequence>MTQTIQEFLAINAASDPGQQPIHYIETVEAYNQWAKVYDTDGNFLQALDTIEMQCLLPLFLDKVTKNPPSPQPRVIDLGCGTGRNTLELVRRAPPDACIVGLDASPGMLDIAREAIHKELGVESSRATLEIFDLLRSPLALPVCSQGAVGIISTLVLEHIPLDQFFGAAAAMLSPGGYFLVTNMHSDMGSISQAGFVDAETGAKIRPTSYSHTVSDTLAAAQRAGFDLEELDGECIRERKMDDTMVEILGHRAKKWVGIRVWFSLCFRKQT</sequence>
<accession>A0AAD4CE27</accession>
<dbReference type="CDD" id="cd02440">
    <property type="entry name" value="AdoMet_MTases"/>
    <property type="match status" value="1"/>
</dbReference>
<evidence type="ECO:0000256" key="1">
    <source>
        <dbReference type="ARBA" id="ARBA00022679"/>
    </source>
</evidence>
<evidence type="ECO:0000313" key="4">
    <source>
        <dbReference type="Proteomes" id="UP001194746"/>
    </source>
</evidence>
<keyword evidence="1" id="KW-0808">Transferase</keyword>
<comment type="caution">
    <text evidence="3">The sequence shown here is derived from an EMBL/GenBank/DDBJ whole genome shotgun (WGS) entry which is preliminary data.</text>
</comment>
<dbReference type="InterPro" id="IPR041698">
    <property type="entry name" value="Methyltransf_25"/>
</dbReference>
<dbReference type="GO" id="GO:0016740">
    <property type="term" value="F:transferase activity"/>
    <property type="evidence" value="ECO:0007669"/>
    <property type="project" value="UniProtKB-KW"/>
</dbReference>
<dbReference type="AlphaFoldDB" id="A0AAD4CE27"/>
<dbReference type="Proteomes" id="UP001194746">
    <property type="component" value="Unassembled WGS sequence"/>
</dbReference>
<organism evidence="3 4">
    <name type="scientific">Aspergillus nanangensis</name>
    <dbReference type="NCBI Taxonomy" id="2582783"/>
    <lineage>
        <taxon>Eukaryota</taxon>
        <taxon>Fungi</taxon>
        <taxon>Dikarya</taxon>
        <taxon>Ascomycota</taxon>
        <taxon>Pezizomycotina</taxon>
        <taxon>Eurotiomycetes</taxon>
        <taxon>Eurotiomycetidae</taxon>
        <taxon>Eurotiales</taxon>
        <taxon>Aspergillaceae</taxon>
        <taxon>Aspergillus</taxon>
        <taxon>Aspergillus subgen. Circumdati</taxon>
    </lineage>
</organism>